<sequence length="33" mass="3459">MQTSEYAAFDAVGLAELIRAGDITASELTETAI</sequence>
<evidence type="ECO:0000313" key="1">
    <source>
        <dbReference type="EMBL" id="VAV96498.1"/>
    </source>
</evidence>
<gene>
    <name evidence="1" type="ORF">MNBD_ACTINO02-2607</name>
</gene>
<name>A0A3B0S7V5_9ZZZZ</name>
<proteinExistence type="predicted"/>
<organism evidence="1">
    <name type="scientific">hydrothermal vent metagenome</name>
    <dbReference type="NCBI Taxonomy" id="652676"/>
    <lineage>
        <taxon>unclassified sequences</taxon>
        <taxon>metagenomes</taxon>
        <taxon>ecological metagenomes</taxon>
    </lineage>
</organism>
<reference evidence="1" key="1">
    <citation type="submission" date="2018-06" db="EMBL/GenBank/DDBJ databases">
        <authorList>
            <person name="Zhirakovskaya E."/>
        </authorList>
    </citation>
    <scope>NUCLEOTIDE SEQUENCE</scope>
</reference>
<dbReference type="EMBL" id="UOEK01000101">
    <property type="protein sequence ID" value="VAV96498.1"/>
    <property type="molecule type" value="Genomic_DNA"/>
</dbReference>
<dbReference type="AlphaFoldDB" id="A0A3B0S7V5"/>
<feature type="non-terminal residue" evidence="1">
    <location>
        <position position="33"/>
    </location>
</feature>
<protein>
    <submittedName>
        <fullName evidence="1">Uncharacterized protein</fullName>
    </submittedName>
</protein>
<accession>A0A3B0S7V5</accession>